<evidence type="ECO:0000259" key="1">
    <source>
        <dbReference type="Pfam" id="PF10074"/>
    </source>
</evidence>
<feature type="domain" description="T6SS Transcription factor RovC-like DNA binding" evidence="1">
    <location>
        <begin position="62"/>
        <end position="156"/>
    </location>
</feature>
<gene>
    <name evidence="2" type="ORF">K3174_04015</name>
</gene>
<evidence type="ECO:0000313" key="3">
    <source>
        <dbReference type="Proteomes" id="UP000755104"/>
    </source>
</evidence>
<proteinExistence type="predicted"/>
<sequence length="173" mass="18967">MRRLADLPKDLIGEMQIVARREDRRGVHAVLEKGGQRHRLRLQADTAAGAGDGFRIMTGAGLAARLDAIAALAGLKGGPPLNEPTPNQRFRLARLLAILDRLGAVSQRQIAEEIVFPAMKPMRAAVWKGSSERRQVQRLVAEARRLRRSGYLELLQGRTKLSGALRKKAALGP</sequence>
<evidence type="ECO:0000313" key="2">
    <source>
        <dbReference type="EMBL" id="MBX7481683.1"/>
    </source>
</evidence>
<dbReference type="EMBL" id="JAIGNO010000002">
    <property type="protein sequence ID" value="MBX7481683.1"/>
    <property type="molecule type" value="Genomic_DNA"/>
</dbReference>
<comment type="caution">
    <text evidence="2">The sequence shown here is derived from an EMBL/GenBank/DDBJ whole genome shotgun (WGS) entry which is preliminary data.</text>
</comment>
<dbReference type="InterPro" id="IPR018754">
    <property type="entry name" value="RovC-like_DNA-bd"/>
</dbReference>
<name>A0ABS7J481_9SPHN</name>
<keyword evidence="3" id="KW-1185">Reference proteome</keyword>
<dbReference type="RefSeq" id="WP_221555804.1">
    <property type="nucleotide sequence ID" value="NZ_JAIGNO010000002.1"/>
</dbReference>
<dbReference type="Proteomes" id="UP000755104">
    <property type="component" value="Unassembled WGS sequence"/>
</dbReference>
<reference evidence="2 3" key="1">
    <citation type="submission" date="2021-08" db="EMBL/GenBank/DDBJ databases">
        <title>Comparative Genomics Analysis of the Genus Qipengyuania Reveals Extensive Genetic Diversity and Metabolic Versatility, Including the Description of Fifteen Novel Species.</title>
        <authorList>
            <person name="Liu Y."/>
        </authorList>
    </citation>
    <scope>NUCLEOTIDE SEQUENCE [LARGE SCALE GENOMIC DNA]</scope>
    <source>
        <strain evidence="2 3">6D47A</strain>
    </source>
</reference>
<dbReference type="Pfam" id="PF10074">
    <property type="entry name" value="RovC_DNA-bd"/>
    <property type="match status" value="1"/>
</dbReference>
<protein>
    <submittedName>
        <fullName evidence="2">DUF2285 domain-containing protein</fullName>
    </submittedName>
</protein>
<organism evidence="2 3">
    <name type="scientific">Qipengyuania qiaonensis</name>
    <dbReference type="NCBI Taxonomy" id="2867240"/>
    <lineage>
        <taxon>Bacteria</taxon>
        <taxon>Pseudomonadati</taxon>
        <taxon>Pseudomonadota</taxon>
        <taxon>Alphaproteobacteria</taxon>
        <taxon>Sphingomonadales</taxon>
        <taxon>Erythrobacteraceae</taxon>
        <taxon>Qipengyuania</taxon>
    </lineage>
</organism>
<accession>A0ABS7J481</accession>